<proteinExistence type="predicted"/>
<evidence type="ECO:0000256" key="1">
    <source>
        <dbReference type="ARBA" id="ARBA00023125"/>
    </source>
</evidence>
<organism evidence="4 5">
    <name type="scientific">Massiliimalia timonensis</name>
    <dbReference type="NCBI Taxonomy" id="1987501"/>
    <lineage>
        <taxon>Bacteria</taxon>
        <taxon>Bacillati</taxon>
        <taxon>Bacillota</taxon>
        <taxon>Clostridia</taxon>
        <taxon>Eubacteriales</taxon>
        <taxon>Oscillospiraceae</taxon>
        <taxon>Massiliimalia</taxon>
    </lineage>
</organism>
<protein>
    <submittedName>
        <fullName evidence="4">TetR/AcrR family transcriptional regulator</fullName>
    </submittedName>
</protein>
<dbReference type="EMBL" id="JACRTL010000009">
    <property type="protein sequence ID" value="MBC8611966.1"/>
    <property type="molecule type" value="Genomic_DNA"/>
</dbReference>
<evidence type="ECO:0000259" key="3">
    <source>
        <dbReference type="PROSITE" id="PS50977"/>
    </source>
</evidence>
<dbReference type="Pfam" id="PF00440">
    <property type="entry name" value="TetR_N"/>
    <property type="match status" value="1"/>
</dbReference>
<dbReference type="Gene3D" id="1.10.357.10">
    <property type="entry name" value="Tetracycline Repressor, domain 2"/>
    <property type="match status" value="1"/>
</dbReference>
<reference evidence="4" key="1">
    <citation type="submission" date="2020-08" db="EMBL/GenBank/DDBJ databases">
        <title>Genome public.</title>
        <authorList>
            <person name="Liu C."/>
            <person name="Sun Q."/>
        </authorList>
    </citation>
    <scope>NUCLEOTIDE SEQUENCE</scope>
    <source>
        <strain evidence="4">NSJ-15</strain>
    </source>
</reference>
<dbReference type="GO" id="GO:0003677">
    <property type="term" value="F:DNA binding"/>
    <property type="evidence" value="ECO:0007669"/>
    <property type="project" value="UniProtKB-UniRule"/>
</dbReference>
<dbReference type="RefSeq" id="WP_187536830.1">
    <property type="nucleotide sequence ID" value="NZ_JACRTL010000009.1"/>
</dbReference>
<name>A0A8J6TS42_9FIRM</name>
<evidence type="ECO:0000313" key="5">
    <source>
        <dbReference type="Proteomes" id="UP000632659"/>
    </source>
</evidence>
<keyword evidence="5" id="KW-1185">Reference proteome</keyword>
<dbReference type="InterPro" id="IPR001647">
    <property type="entry name" value="HTH_TetR"/>
</dbReference>
<dbReference type="PANTHER" id="PTHR43479">
    <property type="entry name" value="ACREF/ENVCD OPERON REPRESSOR-RELATED"/>
    <property type="match status" value="1"/>
</dbReference>
<keyword evidence="1 2" id="KW-0238">DNA-binding</keyword>
<sequence>MSRNKYPEVTRERILAVAQKLFLEQGYENTTIPDIVSALGDLTKGAVYHHFKSKEDIMDALGDKMFWDNNPFEQVKGRRDLNGLQKIREVIKLAHAIPHSEELTAQALPLLKNPRILAEMIENDQKFFVPFWQELIEEGIKDGSIHSGCPKELAELLQMLTGIWLIPSIYPADSEELFRRFLFAGEVLKKAGLDLIDDDILKMARRVFAKWEK</sequence>
<dbReference type="SUPFAM" id="SSF46689">
    <property type="entry name" value="Homeodomain-like"/>
    <property type="match status" value="1"/>
</dbReference>
<dbReference type="Proteomes" id="UP000632659">
    <property type="component" value="Unassembled WGS sequence"/>
</dbReference>
<dbReference type="AlphaFoldDB" id="A0A8J6TS42"/>
<comment type="caution">
    <text evidence="4">The sequence shown here is derived from an EMBL/GenBank/DDBJ whole genome shotgun (WGS) entry which is preliminary data.</text>
</comment>
<evidence type="ECO:0000256" key="2">
    <source>
        <dbReference type="PROSITE-ProRule" id="PRU00335"/>
    </source>
</evidence>
<dbReference type="InterPro" id="IPR050624">
    <property type="entry name" value="HTH-type_Tx_Regulator"/>
</dbReference>
<accession>A0A8J6TS42</accession>
<gene>
    <name evidence="4" type="ORF">H8702_12780</name>
</gene>
<dbReference type="PANTHER" id="PTHR43479:SF11">
    <property type="entry name" value="ACREF_ENVCD OPERON REPRESSOR-RELATED"/>
    <property type="match status" value="1"/>
</dbReference>
<dbReference type="PROSITE" id="PS50977">
    <property type="entry name" value="HTH_TETR_2"/>
    <property type="match status" value="1"/>
</dbReference>
<dbReference type="InterPro" id="IPR009057">
    <property type="entry name" value="Homeodomain-like_sf"/>
</dbReference>
<feature type="DNA-binding region" description="H-T-H motif" evidence="2">
    <location>
        <begin position="32"/>
        <end position="51"/>
    </location>
</feature>
<evidence type="ECO:0000313" key="4">
    <source>
        <dbReference type="EMBL" id="MBC8611966.1"/>
    </source>
</evidence>
<feature type="domain" description="HTH tetR-type" evidence="3">
    <location>
        <begin position="8"/>
        <end position="69"/>
    </location>
</feature>